<sequence length="193" mass="22330">MRKYFVLLLIAVGTLTLSGCNAPFMSFDRYGPSDEAYTEGVRIQSNAQKEIARSNERIAESQIKIAQEEAKGLEAWAKFEFKKFQSEQWTVRWGIIASQFRWYFFFVTLWACLGYGMFQLNKAFDHALWERRIRVIEKSTGEVPPWAFLLEPRVLNAIFKRAEEVGGVLSWSPKKISIVSIETGQLFATYSFK</sequence>
<feature type="transmembrane region" description="Helical" evidence="2">
    <location>
        <begin position="100"/>
        <end position="118"/>
    </location>
</feature>
<keyword evidence="3" id="KW-0732">Signal</keyword>
<protein>
    <submittedName>
        <fullName evidence="4">Uncharacterized protein</fullName>
    </submittedName>
</protein>
<keyword evidence="2" id="KW-0472">Membrane</keyword>
<keyword evidence="2" id="KW-1133">Transmembrane helix</keyword>
<keyword evidence="2" id="KW-0812">Transmembrane</keyword>
<evidence type="ECO:0000313" key="4">
    <source>
        <dbReference type="EMBL" id="PIZ63123.1"/>
    </source>
</evidence>
<feature type="signal peptide" evidence="3">
    <location>
        <begin position="1"/>
        <end position="22"/>
    </location>
</feature>
<evidence type="ECO:0000256" key="2">
    <source>
        <dbReference type="SAM" id="Phobius"/>
    </source>
</evidence>
<dbReference type="AlphaFoldDB" id="A0A2M7TZC8"/>
<name>A0A2M7TZC8_9BACT</name>
<proteinExistence type="predicted"/>
<dbReference type="PROSITE" id="PS51257">
    <property type="entry name" value="PROKAR_LIPOPROTEIN"/>
    <property type="match status" value="1"/>
</dbReference>
<feature type="coiled-coil region" evidence="1">
    <location>
        <begin position="44"/>
        <end position="71"/>
    </location>
</feature>
<organism evidence="4 5">
    <name type="scientific">Candidatus Roizmanbacteria bacterium CG_4_10_14_0_2_um_filter_39_13</name>
    <dbReference type="NCBI Taxonomy" id="1974825"/>
    <lineage>
        <taxon>Bacteria</taxon>
        <taxon>Candidatus Roizmaniibacteriota</taxon>
    </lineage>
</organism>
<keyword evidence="1" id="KW-0175">Coiled coil</keyword>
<accession>A0A2M7TZC8</accession>
<evidence type="ECO:0000313" key="5">
    <source>
        <dbReference type="Proteomes" id="UP000228503"/>
    </source>
</evidence>
<evidence type="ECO:0000256" key="1">
    <source>
        <dbReference type="SAM" id="Coils"/>
    </source>
</evidence>
<comment type="caution">
    <text evidence="4">The sequence shown here is derived from an EMBL/GenBank/DDBJ whole genome shotgun (WGS) entry which is preliminary data.</text>
</comment>
<feature type="chain" id="PRO_5014656771" evidence="3">
    <location>
        <begin position="23"/>
        <end position="193"/>
    </location>
</feature>
<reference evidence="5" key="1">
    <citation type="submission" date="2017-09" db="EMBL/GenBank/DDBJ databases">
        <title>Depth-based differentiation of microbial function through sediment-hosted aquifers and enrichment of novel symbionts in the deep terrestrial subsurface.</title>
        <authorList>
            <person name="Probst A.J."/>
            <person name="Ladd B."/>
            <person name="Jarett J.K."/>
            <person name="Geller-Mcgrath D.E."/>
            <person name="Sieber C.M.K."/>
            <person name="Emerson J.B."/>
            <person name="Anantharaman K."/>
            <person name="Thomas B.C."/>
            <person name="Malmstrom R."/>
            <person name="Stieglmeier M."/>
            <person name="Klingl A."/>
            <person name="Woyke T."/>
            <person name="Ryan C.M."/>
            <person name="Banfield J.F."/>
        </authorList>
    </citation>
    <scope>NUCLEOTIDE SEQUENCE [LARGE SCALE GENOMIC DNA]</scope>
</reference>
<dbReference type="Proteomes" id="UP000228503">
    <property type="component" value="Unassembled WGS sequence"/>
</dbReference>
<evidence type="ECO:0000256" key="3">
    <source>
        <dbReference type="SAM" id="SignalP"/>
    </source>
</evidence>
<gene>
    <name evidence="4" type="ORF">COY16_02725</name>
</gene>
<dbReference type="EMBL" id="PFOB01000031">
    <property type="protein sequence ID" value="PIZ63123.1"/>
    <property type="molecule type" value="Genomic_DNA"/>
</dbReference>